<reference evidence="2 3" key="1">
    <citation type="journal article" date="2018" name="Sci. Rep.">
        <title>Genomic signatures of local adaptation to the degree of environmental predictability in rotifers.</title>
        <authorList>
            <person name="Franch-Gras L."/>
            <person name="Hahn C."/>
            <person name="Garcia-Roger E.M."/>
            <person name="Carmona M.J."/>
            <person name="Serra M."/>
            <person name="Gomez A."/>
        </authorList>
    </citation>
    <scope>NUCLEOTIDE SEQUENCE [LARGE SCALE GENOMIC DNA]</scope>
    <source>
        <strain evidence="2">HYR1</strain>
    </source>
</reference>
<dbReference type="SUPFAM" id="SSF58038">
    <property type="entry name" value="SNARE fusion complex"/>
    <property type="match status" value="1"/>
</dbReference>
<evidence type="ECO:0000313" key="3">
    <source>
        <dbReference type="Proteomes" id="UP000276133"/>
    </source>
</evidence>
<evidence type="ECO:0000256" key="1">
    <source>
        <dbReference type="SAM" id="MobiDB-lite"/>
    </source>
</evidence>
<comment type="caution">
    <text evidence="2">The sequence shown here is derived from an EMBL/GenBank/DDBJ whole genome shotgun (WGS) entry which is preliminary data.</text>
</comment>
<dbReference type="EMBL" id="REGN01001105">
    <property type="protein sequence ID" value="RNA37013.1"/>
    <property type="molecule type" value="Genomic_DNA"/>
</dbReference>
<feature type="compositionally biased region" description="Polar residues" evidence="1">
    <location>
        <begin position="1"/>
        <end position="13"/>
    </location>
</feature>
<proteinExistence type="predicted"/>
<keyword evidence="3" id="KW-1185">Reference proteome</keyword>
<sequence>MLLKANSTTNIKKNSNRPKMKKSISENELDVKSVPLMNDLVFKISSLKPEKNNISLGKERSKTIIDLNDFNLNNMEEYDLINAKVNNVKMAVSQYITQLEQRGPKLEELEASCLKLSQHTKDLEQVAVQTKKFYYNNYFYQKYNVTNIFMLKKQAVLI</sequence>
<evidence type="ECO:0000313" key="2">
    <source>
        <dbReference type="EMBL" id="RNA37013.1"/>
    </source>
</evidence>
<dbReference type="Proteomes" id="UP000276133">
    <property type="component" value="Unassembled WGS sequence"/>
</dbReference>
<protein>
    <submittedName>
        <fullName evidence="2">Uncharacterized protein</fullName>
    </submittedName>
</protein>
<dbReference type="AlphaFoldDB" id="A0A3M7SMK2"/>
<dbReference type="OrthoDB" id="10543550at2759"/>
<organism evidence="2 3">
    <name type="scientific">Brachionus plicatilis</name>
    <name type="common">Marine rotifer</name>
    <name type="synonym">Brachionus muelleri</name>
    <dbReference type="NCBI Taxonomy" id="10195"/>
    <lineage>
        <taxon>Eukaryota</taxon>
        <taxon>Metazoa</taxon>
        <taxon>Spiralia</taxon>
        <taxon>Gnathifera</taxon>
        <taxon>Rotifera</taxon>
        <taxon>Eurotatoria</taxon>
        <taxon>Monogononta</taxon>
        <taxon>Pseudotrocha</taxon>
        <taxon>Ploima</taxon>
        <taxon>Brachionidae</taxon>
        <taxon>Brachionus</taxon>
    </lineage>
</organism>
<gene>
    <name evidence="2" type="ORF">BpHYR1_042948</name>
</gene>
<accession>A0A3M7SMK2</accession>
<feature type="region of interest" description="Disordered" evidence="1">
    <location>
        <begin position="1"/>
        <end position="26"/>
    </location>
</feature>
<name>A0A3M7SMK2_BRAPC</name>